<organism evidence="1">
    <name type="scientific">Escherichia coli</name>
    <dbReference type="NCBI Taxonomy" id="562"/>
    <lineage>
        <taxon>Bacteria</taxon>
        <taxon>Pseudomonadati</taxon>
        <taxon>Pseudomonadota</taxon>
        <taxon>Gammaproteobacteria</taxon>
        <taxon>Enterobacterales</taxon>
        <taxon>Enterobacteriaceae</taxon>
        <taxon>Escherichia</taxon>
    </lineage>
</organism>
<sequence>MRVLSEKVRARRGRPPKDEVRLVPLTDISYVRQMESWMITTRPRRREPLWAVTDETMRNCSIARLTVWFWENTGDFRLRRARSRASDIGAGSQGRLSIKV</sequence>
<protein>
    <submittedName>
        <fullName evidence="1">Resolvase</fullName>
    </submittedName>
</protein>
<proteinExistence type="predicted"/>
<dbReference type="AlphaFoldDB" id="A0A7U1E185"/>
<geneLocation type="plasmid" evidence="1">
    <name>pESBL3171-IncF</name>
</geneLocation>
<reference evidence="1" key="1">
    <citation type="journal article" date="2021" name="Sci. Rep.">
        <title>Antibiotic resistance plasmid composition and architecture in Escherichia coli isolates from meat.</title>
        <authorList>
            <person name="Darphorn T.S."/>
            <person name="Bel K."/>
            <person name="Koenders-van Sint Anneland B.B."/>
            <person name="Brul S."/>
            <person name="Ter Kuile B.H."/>
        </authorList>
    </citation>
    <scope>NUCLEOTIDE SEQUENCE</scope>
    <source>
        <strain evidence="1">ESBL3171</strain>
    </source>
</reference>
<evidence type="ECO:0000313" key="1">
    <source>
        <dbReference type="EMBL" id="QQZ46991.1"/>
    </source>
</evidence>
<name>A0A7U1E185_ECOLX</name>
<keyword evidence="1" id="KW-0614">Plasmid</keyword>
<accession>A0A7U1E185</accession>
<dbReference type="EMBL" id="MW390526">
    <property type="protein sequence ID" value="QQZ46991.1"/>
    <property type="molecule type" value="Genomic_DNA"/>
</dbReference>